<dbReference type="KEGG" id="pcea:J3359_09450"/>
<protein>
    <submittedName>
        <fullName evidence="1">Uncharacterized protein</fullName>
    </submittedName>
</protein>
<gene>
    <name evidence="1" type="ORF">J3359_09450</name>
</gene>
<dbReference type="Gene3D" id="3.30.420.10">
    <property type="entry name" value="Ribonuclease H-like superfamily/Ribonuclease H"/>
    <property type="match status" value="1"/>
</dbReference>
<accession>A0A975H5P0</accession>
<reference evidence="1 2" key="1">
    <citation type="submission" date="2021-03" db="EMBL/GenBank/DDBJ databases">
        <title>Complete genome of Polaribacter_sp.SM13.</title>
        <authorList>
            <person name="Jeong S.W."/>
            <person name="Bae J.W."/>
        </authorList>
    </citation>
    <scope>NUCLEOTIDE SEQUENCE [LARGE SCALE GENOMIC DNA]</scope>
    <source>
        <strain evidence="1 2">SM13</strain>
    </source>
</reference>
<dbReference type="InterPro" id="IPR036397">
    <property type="entry name" value="RNaseH_sf"/>
</dbReference>
<proteinExistence type="predicted"/>
<dbReference type="Proteomes" id="UP000663920">
    <property type="component" value="Chromosome"/>
</dbReference>
<organism evidence="1 2">
    <name type="scientific">Polaribacter cellanae</name>
    <dbReference type="NCBI Taxonomy" id="2818493"/>
    <lineage>
        <taxon>Bacteria</taxon>
        <taxon>Pseudomonadati</taxon>
        <taxon>Bacteroidota</taxon>
        <taxon>Flavobacteriia</taxon>
        <taxon>Flavobacteriales</taxon>
        <taxon>Flavobacteriaceae</taxon>
    </lineage>
</organism>
<dbReference type="AlphaFoldDB" id="A0A975H5P0"/>
<dbReference type="RefSeq" id="WP_208076670.1">
    <property type="nucleotide sequence ID" value="NZ_CP071869.1"/>
</dbReference>
<evidence type="ECO:0000313" key="1">
    <source>
        <dbReference type="EMBL" id="QTE21074.1"/>
    </source>
</evidence>
<dbReference type="GO" id="GO:0003676">
    <property type="term" value="F:nucleic acid binding"/>
    <property type="evidence" value="ECO:0007669"/>
    <property type="project" value="InterPro"/>
</dbReference>
<name>A0A975H5P0_9FLAO</name>
<sequence>MENKTILALYPNRRGIAYALFHDKDLVDYGIKNTYPFHLKKTHRKIQQFLSYYKPDIVISRNINDLKKNQSKKTQRIIDMICTEAKLQKLEVFSYTRTQIKQVFVNFKCTTKFEISKKLMEWFSELRAYEFPKRKSFMTEDYNTGFFDAVSLAVVHWYFND</sequence>
<evidence type="ECO:0000313" key="2">
    <source>
        <dbReference type="Proteomes" id="UP000663920"/>
    </source>
</evidence>
<keyword evidence="2" id="KW-1185">Reference proteome</keyword>
<dbReference type="EMBL" id="CP071869">
    <property type="protein sequence ID" value="QTE21074.1"/>
    <property type="molecule type" value="Genomic_DNA"/>
</dbReference>